<evidence type="ECO:0000313" key="2">
    <source>
        <dbReference type="Proteomes" id="UP000276133"/>
    </source>
</evidence>
<sequence length="82" mass="9830">MTQPFRQPVGLIDEMRKEIKLMLDADPYLMHFLKYKRHTEGSSKKQKETYLNEHFNLIVPKMEEQLDIIKNTHNLGHFKSET</sequence>
<evidence type="ECO:0000313" key="1">
    <source>
        <dbReference type="EMBL" id="RNA25998.1"/>
    </source>
</evidence>
<gene>
    <name evidence="1" type="ORF">BpHYR1_021998</name>
</gene>
<reference evidence="1 2" key="1">
    <citation type="journal article" date="2018" name="Sci. Rep.">
        <title>Genomic signatures of local adaptation to the degree of environmental predictability in rotifers.</title>
        <authorList>
            <person name="Franch-Gras L."/>
            <person name="Hahn C."/>
            <person name="Garcia-Roger E.M."/>
            <person name="Carmona M.J."/>
            <person name="Serra M."/>
            <person name="Gomez A."/>
        </authorList>
    </citation>
    <scope>NUCLEOTIDE SEQUENCE [LARGE SCALE GENOMIC DNA]</scope>
    <source>
        <strain evidence="1">HYR1</strain>
    </source>
</reference>
<proteinExistence type="predicted"/>
<dbReference type="EMBL" id="REGN01002814">
    <property type="protein sequence ID" value="RNA25998.1"/>
    <property type="molecule type" value="Genomic_DNA"/>
</dbReference>
<name>A0A3M7RRS7_BRAPC</name>
<organism evidence="1 2">
    <name type="scientific">Brachionus plicatilis</name>
    <name type="common">Marine rotifer</name>
    <name type="synonym">Brachionus muelleri</name>
    <dbReference type="NCBI Taxonomy" id="10195"/>
    <lineage>
        <taxon>Eukaryota</taxon>
        <taxon>Metazoa</taxon>
        <taxon>Spiralia</taxon>
        <taxon>Gnathifera</taxon>
        <taxon>Rotifera</taxon>
        <taxon>Eurotatoria</taxon>
        <taxon>Monogononta</taxon>
        <taxon>Pseudotrocha</taxon>
        <taxon>Ploima</taxon>
        <taxon>Brachionidae</taxon>
        <taxon>Brachionus</taxon>
    </lineage>
</organism>
<feature type="non-terminal residue" evidence="1">
    <location>
        <position position="82"/>
    </location>
</feature>
<protein>
    <submittedName>
        <fullName evidence="1">Uncharacterized protein</fullName>
    </submittedName>
</protein>
<dbReference type="AlphaFoldDB" id="A0A3M7RRS7"/>
<keyword evidence="2" id="KW-1185">Reference proteome</keyword>
<dbReference type="Proteomes" id="UP000276133">
    <property type="component" value="Unassembled WGS sequence"/>
</dbReference>
<comment type="caution">
    <text evidence="1">The sequence shown here is derived from an EMBL/GenBank/DDBJ whole genome shotgun (WGS) entry which is preliminary data.</text>
</comment>
<accession>A0A3M7RRS7</accession>